<keyword evidence="3" id="KW-0812">Transmembrane</keyword>
<feature type="compositionally biased region" description="Acidic residues" evidence="2">
    <location>
        <begin position="91"/>
        <end position="113"/>
    </location>
</feature>
<accession>A0ABS6JF15</accession>
<protein>
    <recommendedName>
        <fullName evidence="6">Endolytic transglycosylase MltG</fullName>
    </recommendedName>
</protein>
<proteinExistence type="predicted"/>
<evidence type="ECO:0000256" key="3">
    <source>
        <dbReference type="SAM" id="Phobius"/>
    </source>
</evidence>
<gene>
    <name evidence="4" type="ORF">KS419_10960</name>
</gene>
<name>A0ABS6JF15_9BACI</name>
<keyword evidence="5" id="KW-1185">Reference proteome</keyword>
<evidence type="ECO:0000313" key="4">
    <source>
        <dbReference type="EMBL" id="MBU9712262.1"/>
    </source>
</evidence>
<evidence type="ECO:0000313" key="5">
    <source>
        <dbReference type="Proteomes" id="UP000784880"/>
    </source>
</evidence>
<keyword evidence="3" id="KW-0472">Membrane</keyword>
<feature type="coiled-coil region" evidence="1">
    <location>
        <begin position="57"/>
        <end position="91"/>
    </location>
</feature>
<evidence type="ECO:0000256" key="2">
    <source>
        <dbReference type="SAM" id="MobiDB-lite"/>
    </source>
</evidence>
<evidence type="ECO:0000256" key="1">
    <source>
        <dbReference type="SAM" id="Coils"/>
    </source>
</evidence>
<keyword evidence="3" id="KW-1133">Transmembrane helix</keyword>
<reference evidence="4 5" key="1">
    <citation type="submission" date="2021-06" db="EMBL/GenBank/DDBJ databases">
        <title>Bacillus sp. RD4P76, an endophyte from a halophyte.</title>
        <authorList>
            <person name="Sun J.-Q."/>
        </authorList>
    </citation>
    <scope>NUCLEOTIDE SEQUENCE [LARGE SCALE GENOMIC DNA]</scope>
    <source>
        <strain evidence="4 5">CGMCC 1.15917</strain>
    </source>
</reference>
<dbReference type="Proteomes" id="UP000784880">
    <property type="component" value="Unassembled WGS sequence"/>
</dbReference>
<dbReference type="RefSeq" id="WP_217066445.1">
    <property type="nucleotide sequence ID" value="NZ_JAHQCS010000095.1"/>
</dbReference>
<organism evidence="4 5">
    <name type="scientific">Evansella tamaricis</name>
    <dbReference type="NCBI Taxonomy" id="2069301"/>
    <lineage>
        <taxon>Bacteria</taxon>
        <taxon>Bacillati</taxon>
        <taxon>Bacillota</taxon>
        <taxon>Bacilli</taxon>
        <taxon>Bacillales</taxon>
        <taxon>Bacillaceae</taxon>
        <taxon>Evansella</taxon>
    </lineage>
</organism>
<sequence length="186" mass="20964">MSIKHNFRGAAIGIFLTTSIFALNYYFGGSNSTSSAENLEITSIEQAISFLEDESFVVLEQRDFQKLTRDLEELEDQISLLTLDLETDIETQQEVDLEEDDTTESAEEDDVEESPVQTYQTVLKIESGMNSHDIAAQLVNGNILEEGRPLIDYIVDNEVDRIIRMGEYNITSEMTIPEIVTIITSP</sequence>
<keyword evidence="1" id="KW-0175">Coiled coil</keyword>
<comment type="caution">
    <text evidence="4">The sequence shown here is derived from an EMBL/GenBank/DDBJ whole genome shotgun (WGS) entry which is preliminary data.</text>
</comment>
<feature type="region of interest" description="Disordered" evidence="2">
    <location>
        <begin position="91"/>
        <end position="116"/>
    </location>
</feature>
<evidence type="ECO:0008006" key="6">
    <source>
        <dbReference type="Google" id="ProtNLM"/>
    </source>
</evidence>
<dbReference type="EMBL" id="JAHQCS010000095">
    <property type="protein sequence ID" value="MBU9712262.1"/>
    <property type="molecule type" value="Genomic_DNA"/>
</dbReference>
<feature type="transmembrane region" description="Helical" evidence="3">
    <location>
        <begin position="7"/>
        <end position="27"/>
    </location>
</feature>